<dbReference type="GO" id="GO:0005737">
    <property type="term" value="C:cytoplasm"/>
    <property type="evidence" value="ECO:0007669"/>
    <property type="project" value="TreeGrafter"/>
</dbReference>
<keyword evidence="4 8" id="KW-0547">Nucleotide-binding</keyword>
<comment type="subcellular location">
    <subcellularLocation>
        <location evidence="1 8">Nucleus</location>
    </subcellularLocation>
</comment>
<dbReference type="InterPro" id="IPR027417">
    <property type="entry name" value="P-loop_NTPase"/>
</dbReference>
<dbReference type="PRINTS" id="PR00627">
    <property type="entry name" value="GTPRANTC4"/>
</dbReference>
<dbReference type="NCBIfam" id="TIGR00231">
    <property type="entry name" value="small_GTP"/>
    <property type="match status" value="1"/>
</dbReference>
<evidence type="ECO:0000256" key="3">
    <source>
        <dbReference type="ARBA" id="ARBA00022448"/>
    </source>
</evidence>
<evidence type="ECO:0000313" key="10">
    <source>
        <dbReference type="Proteomes" id="UP000816034"/>
    </source>
</evidence>
<dbReference type="PROSITE" id="PS51419">
    <property type="entry name" value="RAB"/>
    <property type="match status" value="1"/>
</dbReference>
<name>A0AA88KKP8_NAELO</name>
<proteinExistence type="inferred from homology"/>
<evidence type="ECO:0000256" key="7">
    <source>
        <dbReference type="ARBA" id="ARBA00023242"/>
    </source>
</evidence>
<dbReference type="GO" id="GO:0000054">
    <property type="term" value="P:ribosomal subunit export from nucleus"/>
    <property type="evidence" value="ECO:0007669"/>
    <property type="project" value="TreeGrafter"/>
</dbReference>
<comment type="caution">
    <text evidence="9">The sequence shown here is derived from an EMBL/GenBank/DDBJ whole genome shotgun (WGS) entry which is preliminary data.</text>
</comment>
<evidence type="ECO:0000256" key="8">
    <source>
        <dbReference type="RuleBase" id="RU363057"/>
    </source>
</evidence>
<dbReference type="PANTHER" id="PTHR24071">
    <property type="entry name" value="RAN GTPASE"/>
    <property type="match status" value="1"/>
</dbReference>
<reference evidence="9 10" key="1">
    <citation type="journal article" date="2018" name="BMC Genomics">
        <title>The genome of Naegleria lovaniensis, the basis for a comparative approach to unravel pathogenicity factors of the human pathogenic amoeba N. fowleri.</title>
        <authorList>
            <person name="Liechti N."/>
            <person name="Schurch N."/>
            <person name="Bruggmann R."/>
            <person name="Wittwer M."/>
        </authorList>
    </citation>
    <scope>NUCLEOTIDE SEQUENCE [LARGE SCALE GENOMIC DNA]</scope>
    <source>
        <strain evidence="9 10">ATCC 30569</strain>
    </source>
</reference>
<dbReference type="Pfam" id="PF00071">
    <property type="entry name" value="Ras"/>
    <property type="match status" value="1"/>
</dbReference>
<evidence type="ECO:0000256" key="5">
    <source>
        <dbReference type="ARBA" id="ARBA00022927"/>
    </source>
</evidence>
<organism evidence="9 10">
    <name type="scientific">Naegleria lovaniensis</name>
    <name type="common">Amoeba</name>
    <dbReference type="NCBI Taxonomy" id="51637"/>
    <lineage>
        <taxon>Eukaryota</taxon>
        <taxon>Discoba</taxon>
        <taxon>Heterolobosea</taxon>
        <taxon>Tetramitia</taxon>
        <taxon>Eutetramitia</taxon>
        <taxon>Vahlkampfiidae</taxon>
        <taxon>Naegleria</taxon>
    </lineage>
</organism>
<dbReference type="RefSeq" id="XP_044549981.1">
    <property type="nucleotide sequence ID" value="XM_044692632.1"/>
</dbReference>
<gene>
    <name evidence="9" type="ORF">C9374_003137</name>
</gene>
<dbReference type="GeneID" id="68095592"/>
<dbReference type="PROSITE" id="PS51421">
    <property type="entry name" value="RAS"/>
    <property type="match status" value="1"/>
</dbReference>
<dbReference type="GO" id="GO:0005634">
    <property type="term" value="C:nucleus"/>
    <property type="evidence" value="ECO:0007669"/>
    <property type="project" value="UniProtKB-SubCell"/>
</dbReference>
<dbReference type="Proteomes" id="UP000816034">
    <property type="component" value="Unassembled WGS sequence"/>
</dbReference>
<dbReference type="SUPFAM" id="SSF52540">
    <property type="entry name" value="P-loop containing nucleoside triphosphate hydrolases"/>
    <property type="match status" value="1"/>
</dbReference>
<keyword evidence="5 8" id="KW-0653">Protein transport</keyword>
<dbReference type="PANTHER" id="PTHR24071:SF0">
    <property type="entry name" value="GTP-BINDING NUCLEAR PROTEIN RAN"/>
    <property type="match status" value="1"/>
</dbReference>
<dbReference type="Gene3D" id="3.40.50.300">
    <property type="entry name" value="P-loop containing nucleotide triphosphate hydrolases"/>
    <property type="match status" value="1"/>
</dbReference>
<keyword evidence="10" id="KW-1185">Reference proteome</keyword>
<keyword evidence="3 8" id="KW-0813">Transport</keyword>
<comment type="function">
    <text evidence="8">GTP-binding protein involved in nucleocytoplasmic transport. Required for the import of protein into the nucleus and also for RNA export. Involved in chromatin condensation and control of cell cycle.</text>
</comment>
<evidence type="ECO:0000256" key="1">
    <source>
        <dbReference type="ARBA" id="ARBA00004123"/>
    </source>
</evidence>
<evidence type="ECO:0000313" key="9">
    <source>
        <dbReference type="EMBL" id="KAG2385988.1"/>
    </source>
</evidence>
<dbReference type="InterPro" id="IPR005225">
    <property type="entry name" value="Small_GTP-bd"/>
</dbReference>
<dbReference type="InterPro" id="IPR002041">
    <property type="entry name" value="Ran_GTPase"/>
</dbReference>
<dbReference type="SMART" id="SM00175">
    <property type="entry name" value="RAB"/>
    <property type="match status" value="1"/>
</dbReference>
<dbReference type="EMBL" id="PYSW02000017">
    <property type="protein sequence ID" value="KAG2385988.1"/>
    <property type="molecule type" value="Genomic_DNA"/>
</dbReference>
<dbReference type="AlphaFoldDB" id="A0AA88KKP8"/>
<dbReference type="SMART" id="SM00173">
    <property type="entry name" value="RAS"/>
    <property type="match status" value="1"/>
</dbReference>
<evidence type="ECO:0000256" key="4">
    <source>
        <dbReference type="ARBA" id="ARBA00022741"/>
    </source>
</evidence>
<protein>
    <recommendedName>
        <fullName evidence="8">GTP-binding nuclear protein</fullName>
    </recommendedName>
</protein>
<keyword evidence="7 8" id="KW-0539">Nucleus</keyword>
<sequence length="251" mass="29409">MSSTPVAIFDVALVGDYASGKSSFINRFIMDPKFVYPQSTWRTCNYHILSFETTRGEIHLRVCDSLGQERMGGLRDGFYINKQAAIIMFDVTNRSSFKNTSYWHRDIVRVCGETIPIVLCGNKVDLLKQRKVKSFYHVKYGPKLPYFEVSALANCNIEQPMLYLMRKLMNDDQLNLIKNIDTIPPSVTIDPEYFVILEKEWWKQKEMELFQVYEQNIIFFGRIERMILHHHCSPHYSDIDIISYPPSWDVP</sequence>
<dbReference type="PROSITE" id="PS51418">
    <property type="entry name" value="RAN"/>
    <property type="match status" value="1"/>
</dbReference>
<keyword evidence="6 8" id="KW-0342">GTP-binding</keyword>
<evidence type="ECO:0000256" key="6">
    <source>
        <dbReference type="ARBA" id="ARBA00023134"/>
    </source>
</evidence>
<dbReference type="SMART" id="SM00176">
    <property type="entry name" value="RAN"/>
    <property type="match status" value="1"/>
</dbReference>
<dbReference type="GO" id="GO:0003924">
    <property type="term" value="F:GTPase activity"/>
    <property type="evidence" value="ECO:0007669"/>
    <property type="project" value="InterPro"/>
</dbReference>
<accession>A0AA88KKP8</accession>
<evidence type="ECO:0000256" key="2">
    <source>
        <dbReference type="ARBA" id="ARBA00008028"/>
    </source>
</evidence>
<comment type="similarity">
    <text evidence="2 8">Belongs to the small GTPase superfamily. Ran family.</text>
</comment>
<dbReference type="InterPro" id="IPR001806">
    <property type="entry name" value="Small_GTPase"/>
</dbReference>
<dbReference type="GO" id="GO:0006606">
    <property type="term" value="P:protein import into nucleus"/>
    <property type="evidence" value="ECO:0007669"/>
    <property type="project" value="TreeGrafter"/>
</dbReference>
<dbReference type="GO" id="GO:0005525">
    <property type="term" value="F:GTP binding"/>
    <property type="evidence" value="ECO:0007669"/>
    <property type="project" value="UniProtKB-KW"/>
</dbReference>